<dbReference type="Proteomes" id="UP001165065">
    <property type="component" value="Unassembled WGS sequence"/>
</dbReference>
<organism evidence="1 2">
    <name type="scientific">Triparma columacea</name>
    <dbReference type="NCBI Taxonomy" id="722753"/>
    <lineage>
        <taxon>Eukaryota</taxon>
        <taxon>Sar</taxon>
        <taxon>Stramenopiles</taxon>
        <taxon>Ochrophyta</taxon>
        <taxon>Bolidophyceae</taxon>
        <taxon>Parmales</taxon>
        <taxon>Triparmaceae</taxon>
        <taxon>Triparma</taxon>
    </lineage>
</organism>
<evidence type="ECO:0000313" key="1">
    <source>
        <dbReference type="EMBL" id="GMI40625.1"/>
    </source>
</evidence>
<comment type="caution">
    <text evidence="1">The sequence shown here is derived from an EMBL/GenBank/DDBJ whole genome shotgun (WGS) entry which is preliminary data.</text>
</comment>
<name>A0A9W7L8W4_9STRA</name>
<dbReference type="EMBL" id="BRYA01001227">
    <property type="protein sequence ID" value="GMI40625.1"/>
    <property type="molecule type" value="Genomic_DNA"/>
</dbReference>
<dbReference type="AlphaFoldDB" id="A0A9W7L8W4"/>
<evidence type="ECO:0000313" key="2">
    <source>
        <dbReference type="Proteomes" id="UP001165065"/>
    </source>
</evidence>
<protein>
    <submittedName>
        <fullName evidence="1">Uncharacterized protein</fullName>
    </submittedName>
</protein>
<reference evidence="2" key="1">
    <citation type="journal article" date="2023" name="Commun. Biol.">
        <title>Genome analysis of Parmales, the sister group of diatoms, reveals the evolutionary specialization of diatoms from phago-mixotrophs to photoautotrophs.</title>
        <authorList>
            <person name="Ban H."/>
            <person name="Sato S."/>
            <person name="Yoshikawa S."/>
            <person name="Yamada K."/>
            <person name="Nakamura Y."/>
            <person name="Ichinomiya M."/>
            <person name="Sato N."/>
            <person name="Blanc-Mathieu R."/>
            <person name="Endo H."/>
            <person name="Kuwata A."/>
            <person name="Ogata H."/>
        </authorList>
    </citation>
    <scope>NUCLEOTIDE SEQUENCE [LARGE SCALE GENOMIC DNA]</scope>
</reference>
<accession>A0A9W7L8W4</accession>
<proteinExistence type="predicted"/>
<sequence>MTSAQLSADEFLNGILPEGFTVVDGKVTDVTLEAFVDHCLASPSIHREPNSMQTISKMLDSCVEKRGRWEEMSFVDPVTQGTQFIRTLKAVCMLGDVNLTNYLMKKDGKAHRDALLGACSTDKPDIVTLILNHASLKLDDRGLPLIFVEACSELTSPASIKRLLRIPSLKLDLRKLCDVNTFGEMYTHRTVLEHALLNGIHCCKNIDDNNRKQMHKIKSINTPKIREAGPTEVDFAKNRFEQEILDENDRHTKQKKTAVMAFTTAFQIFPLHGNELRRVFLEALNEGQDDIIQALLQEYPGLLMFLKEKQAEGGKLAVVCARSMYVHLYSDKDEDTE</sequence>
<dbReference type="OrthoDB" id="10351045at2759"/>
<keyword evidence="2" id="KW-1185">Reference proteome</keyword>
<gene>
    <name evidence="1" type="ORF">TrCOL_g7707</name>
</gene>